<dbReference type="InterPro" id="IPR022278">
    <property type="entry name" value="Pser_aminoTfrase"/>
</dbReference>
<dbReference type="InterPro" id="IPR015421">
    <property type="entry name" value="PyrdxlP-dep_Trfase_major"/>
</dbReference>
<sequence>MMRAYNFSAGPSALPLEVLEEAQKEFLDFAGTGMSVTEISHRNKKFEEVVNEGEALLRELLNIPDDYAVIFVQGGASQQFAAVPLNLMHKGKADYVVTGNFAKKAFQEGKIYGDAACVASSEDKTYTYIPDVKSIPFREDTDYVHICANNTIFGTRYVEFPETKAPLVVDMSSDILSREIDVKQFGVIYAGAQKNLAPAGVTLVIAKRDLIQDPLSICPTMLKWKVQDENKSLYNTPPCFSIYMATLVLRRLKRLGGIKAINEVNEYKAGLLYDFIDNSSFYTNSVEKKYRSIMNVPFVTPNKDLDAAFIKGASEHGLVSLKGHRLVGGMRASIYNAMPVEGVKALIEYMKQFEEENK</sequence>
<reference evidence="14" key="1">
    <citation type="journal article" date="2021" name="PeerJ">
        <title>Extensive microbial diversity within the chicken gut microbiome revealed by metagenomics and culture.</title>
        <authorList>
            <person name="Gilroy R."/>
            <person name="Ravi A."/>
            <person name="Getino M."/>
            <person name="Pursley I."/>
            <person name="Horton D.L."/>
            <person name="Alikhan N.F."/>
            <person name="Baker D."/>
            <person name="Gharbi K."/>
            <person name="Hall N."/>
            <person name="Watson M."/>
            <person name="Adriaenssens E.M."/>
            <person name="Foster-Nyarko E."/>
            <person name="Jarju S."/>
            <person name="Secka A."/>
            <person name="Antonio M."/>
            <person name="Oren A."/>
            <person name="Chaudhuri R.R."/>
            <person name="La Ragione R."/>
            <person name="Hildebrand F."/>
            <person name="Pallen M.J."/>
        </authorList>
    </citation>
    <scope>NUCLEOTIDE SEQUENCE</scope>
    <source>
        <strain evidence="14">ChiW7-2402</strain>
    </source>
</reference>
<evidence type="ECO:0000313" key="15">
    <source>
        <dbReference type="Proteomes" id="UP000824102"/>
    </source>
</evidence>
<evidence type="ECO:0000256" key="3">
    <source>
        <dbReference type="ARBA" id="ARBA00006904"/>
    </source>
</evidence>
<dbReference type="Gene3D" id="3.90.1150.10">
    <property type="entry name" value="Aspartate Aminotransferase, domain 1"/>
    <property type="match status" value="1"/>
</dbReference>
<dbReference type="PROSITE" id="PS00595">
    <property type="entry name" value="AA_TRANSFER_CLASS_5"/>
    <property type="match status" value="1"/>
</dbReference>
<keyword evidence="8 11" id="KW-0718">Serine biosynthesis</keyword>
<keyword evidence="11" id="KW-0963">Cytoplasm</keyword>
<comment type="function">
    <text evidence="1 11">Catalyzes the reversible conversion of 3-phosphohydroxypyruvate to phosphoserine and of 3-hydroxy-2-oxo-4-phosphonooxybutanoate to phosphohydroxythreonine.</text>
</comment>
<dbReference type="SUPFAM" id="SSF53383">
    <property type="entry name" value="PLP-dependent transferases"/>
    <property type="match status" value="1"/>
</dbReference>
<keyword evidence="6 11" id="KW-0808">Transferase</keyword>
<feature type="binding site" evidence="11">
    <location>
        <position position="101"/>
    </location>
    <ligand>
        <name>pyridoxal 5'-phosphate</name>
        <dbReference type="ChEBI" id="CHEBI:597326"/>
    </ligand>
</feature>
<proteinExistence type="inferred from homology"/>
<evidence type="ECO:0000259" key="13">
    <source>
        <dbReference type="Pfam" id="PF00266"/>
    </source>
</evidence>
<reference evidence="14" key="2">
    <citation type="submission" date="2021-04" db="EMBL/GenBank/DDBJ databases">
        <authorList>
            <person name="Gilroy R."/>
        </authorList>
    </citation>
    <scope>NUCLEOTIDE SEQUENCE</scope>
    <source>
        <strain evidence="14">ChiW7-2402</strain>
    </source>
</reference>
<comment type="cofactor">
    <cofactor evidence="11">
        <name>pyridoxal 5'-phosphate</name>
        <dbReference type="ChEBI" id="CHEBI:597326"/>
    </cofactor>
    <text evidence="11">Binds 1 pyridoxal phosphate per subunit.</text>
</comment>
<dbReference type="EC" id="2.6.1.52" evidence="11"/>
<comment type="pathway">
    <text evidence="2 11 12">Amino-acid biosynthesis; L-serine biosynthesis; L-serine from 3-phospho-D-glycerate: step 2/3.</text>
</comment>
<comment type="similarity">
    <text evidence="3 11">Belongs to the class-V pyridoxal-phosphate-dependent aminotransferase family. SerC subfamily.</text>
</comment>
<evidence type="ECO:0000256" key="9">
    <source>
        <dbReference type="ARBA" id="ARBA00047630"/>
    </source>
</evidence>
<dbReference type="Pfam" id="PF00266">
    <property type="entry name" value="Aminotran_5"/>
    <property type="match status" value="1"/>
</dbReference>
<comment type="subunit">
    <text evidence="11">Homodimer.</text>
</comment>
<feature type="binding site" evidence="11">
    <location>
        <position position="151"/>
    </location>
    <ligand>
        <name>pyridoxal 5'-phosphate</name>
        <dbReference type="ChEBI" id="CHEBI:597326"/>
    </ligand>
</feature>
<feature type="binding site" evidence="11">
    <location>
        <begin position="235"/>
        <end position="236"/>
    </location>
    <ligand>
        <name>pyridoxal 5'-phosphate</name>
        <dbReference type="ChEBI" id="CHEBI:597326"/>
    </ligand>
</feature>
<dbReference type="NCBIfam" id="NF003764">
    <property type="entry name" value="PRK05355.1"/>
    <property type="match status" value="1"/>
</dbReference>
<evidence type="ECO:0000256" key="1">
    <source>
        <dbReference type="ARBA" id="ARBA00003483"/>
    </source>
</evidence>
<accession>A0A9D2K1A0</accession>
<evidence type="ECO:0000313" key="14">
    <source>
        <dbReference type="EMBL" id="HIZ73434.1"/>
    </source>
</evidence>
<dbReference type="FunFam" id="3.40.640.10:FF:000010">
    <property type="entry name" value="Phosphoserine aminotransferase"/>
    <property type="match status" value="1"/>
</dbReference>
<comment type="caution">
    <text evidence="14">The sequence shown here is derived from an EMBL/GenBank/DDBJ whole genome shotgun (WGS) entry which is preliminary data.</text>
</comment>
<protein>
    <recommendedName>
        <fullName evidence="11">Phosphoserine aminotransferase</fullName>
        <ecNumber evidence="11">2.6.1.52</ecNumber>
    </recommendedName>
    <alternativeName>
        <fullName evidence="11">Phosphohydroxythreonine aminotransferase</fullName>
        <shortName evidence="11">PSAT</shortName>
    </alternativeName>
</protein>
<feature type="binding site" evidence="11">
    <location>
        <position position="170"/>
    </location>
    <ligand>
        <name>pyridoxal 5'-phosphate</name>
        <dbReference type="ChEBI" id="CHEBI:597326"/>
    </ligand>
</feature>
<dbReference type="GO" id="GO:0005737">
    <property type="term" value="C:cytoplasm"/>
    <property type="evidence" value="ECO:0007669"/>
    <property type="project" value="UniProtKB-SubCell"/>
</dbReference>
<dbReference type="GO" id="GO:0006564">
    <property type="term" value="P:L-serine biosynthetic process"/>
    <property type="evidence" value="ECO:0007669"/>
    <property type="project" value="UniProtKB-UniRule"/>
</dbReference>
<dbReference type="PANTHER" id="PTHR43247:SF1">
    <property type="entry name" value="PHOSPHOSERINE AMINOTRANSFERASE"/>
    <property type="match status" value="1"/>
</dbReference>
<dbReference type="HAMAP" id="MF_00160">
    <property type="entry name" value="SerC_aminotrans_5"/>
    <property type="match status" value="1"/>
</dbReference>
<dbReference type="AlphaFoldDB" id="A0A9D2K1A0"/>
<feature type="binding site" evidence="11">
    <location>
        <position position="42"/>
    </location>
    <ligand>
        <name>L-glutamate</name>
        <dbReference type="ChEBI" id="CHEBI:29985"/>
    </ligand>
</feature>
<evidence type="ECO:0000256" key="5">
    <source>
        <dbReference type="ARBA" id="ARBA00022605"/>
    </source>
</evidence>
<dbReference type="GO" id="GO:0004648">
    <property type="term" value="F:O-phospho-L-serine:2-oxoglutarate aminotransferase activity"/>
    <property type="evidence" value="ECO:0007669"/>
    <property type="project" value="UniProtKB-UniRule"/>
</dbReference>
<name>A0A9D2K1A0_9FIRM</name>
<dbReference type="InterPro" id="IPR000192">
    <property type="entry name" value="Aminotrans_V_dom"/>
</dbReference>
<dbReference type="PIRSF" id="PIRSF000525">
    <property type="entry name" value="SerC"/>
    <property type="match status" value="1"/>
</dbReference>
<evidence type="ECO:0000256" key="11">
    <source>
        <dbReference type="HAMAP-Rule" id="MF_00160"/>
    </source>
</evidence>
<dbReference type="PANTHER" id="PTHR43247">
    <property type="entry name" value="PHOSPHOSERINE AMINOTRANSFERASE"/>
    <property type="match status" value="1"/>
</dbReference>
<evidence type="ECO:0000256" key="2">
    <source>
        <dbReference type="ARBA" id="ARBA00005099"/>
    </source>
</evidence>
<evidence type="ECO:0000256" key="4">
    <source>
        <dbReference type="ARBA" id="ARBA00022576"/>
    </source>
</evidence>
<dbReference type="FunFam" id="3.90.1150.10:FF:000006">
    <property type="entry name" value="Phosphoserine aminotransferase"/>
    <property type="match status" value="1"/>
</dbReference>
<keyword evidence="4 11" id="KW-0032">Aminotransferase</keyword>
<comment type="subcellular location">
    <subcellularLocation>
        <location evidence="11">Cytoplasm</location>
    </subcellularLocation>
</comment>
<feature type="binding site" evidence="11">
    <location>
        <begin position="76"/>
        <end position="77"/>
    </location>
    <ligand>
        <name>pyridoxal 5'-phosphate</name>
        <dbReference type="ChEBI" id="CHEBI:597326"/>
    </ligand>
</feature>
<feature type="binding site" evidence="11">
    <location>
        <position position="193"/>
    </location>
    <ligand>
        <name>pyridoxal 5'-phosphate</name>
        <dbReference type="ChEBI" id="CHEBI:597326"/>
    </ligand>
</feature>
<dbReference type="GO" id="GO:0030170">
    <property type="term" value="F:pyridoxal phosphate binding"/>
    <property type="evidence" value="ECO:0007669"/>
    <property type="project" value="UniProtKB-UniRule"/>
</dbReference>
<comment type="catalytic activity">
    <reaction evidence="10 11 12">
        <text>O-phospho-L-serine + 2-oxoglutarate = 3-phosphooxypyruvate + L-glutamate</text>
        <dbReference type="Rhea" id="RHEA:14329"/>
        <dbReference type="ChEBI" id="CHEBI:16810"/>
        <dbReference type="ChEBI" id="CHEBI:18110"/>
        <dbReference type="ChEBI" id="CHEBI:29985"/>
        <dbReference type="ChEBI" id="CHEBI:57524"/>
        <dbReference type="EC" id="2.6.1.52"/>
    </reaction>
</comment>
<feature type="domain" description="Aminotransferase class V" evidence="13">
    <location>
        <begin position="5"/>
        <end position="346"/>
    </location>
</feature>
<keyword evidence="5 11" id="KW-0028">Amino-acid biosynthesis</keyword>
<evidence type="ECO:0000256" key="8">
    <source>
        <dbReference type="ARBA" id="ARBA00023299"/>
    </source>
</evidence>
<evidence type="ECO:0000256" key="6">
    <source>
        <dbReference type="ARBA" id="ARBA00022679"/>
    </source>
</evidence>
<keyword evidence="7 11" id="KW-0663">Pyridoxal phosphate</keyword>
<evidence type="ECO:0000256" key="7">
    <source>
        <dbReference type="ARBA" id="ARBA00022898"/>
    </source>
</evidence>
<dbReference type="Gene3D" id="3.40.640.10">
    <property type="entry name" value="Type I PLP-dependent aspartate aminotransferase-like (Major domain)"/>
    <property type="match status" value="1"/>
</dbReference>
<dbReference type="EMBL" id="DXBB01000110">
    <property type="protein sequence ID" value="HIZ73434.1"/>
    <property type="molecule type" value="Genomic_DNA"/>
</dbReference>
<organism evidence="14 15">
    <name type="scientific">Candidatus Gallimonas intestinavium</name>
    <dbReference type="NCBI Taxonomy" id="2838603"/>
    <lineage>
        <taxon>Bacteria</taxon>
        <taxon>Bacillati</taxon>
        <taxon>Bacillota</taxon>
        <taxon>Clostridia</taxon>
        <taxon>Candidatus Gallimonas</taxon>
    </lineage>
</organism>
<comment type="catalytic activity">
    <reaction evidence="9 11">
        <text>4-(phosphooxy)-L-threonine + 2-oxoglutarate = (R)-3-hydroxy-2-oxo-4-phosphooxybutanoate + L-glutamate</text>
        <dbReference type="Rhea" id="RHEA:16573"/>
        <dbReference type="ChEBI" id="CHEBI:16810"/>
        <dbReference type="ChEBI" id="CHEBI:29985"/>
        <dbReference type="ChEBI" id="CHEBI:58452"/>
        <dbReference type="ChEBI" id="CHEBI:58538"/>
        <dbReference type="EC" id="2.6.1.52"/>
    </reaction>
</comment>
<gene>
    <name evidence="11 14" type="primary">serC</name>
    <name evidence="14" type="ORF">H9964_07615</name>
</gene>
<dbReference type="NCBIfam" id="TIGR01364">
    <property type="entry name" value="serC_1"/>
    <property type="match status" value="1"/>
</dbReference>
<evidence type="ECO:0000256" key="10">
    <source>
        <dbReference type="ARBA" id="ARBA00049007"/>
    </source>
</evidence>
<dbReference type="InterPro" id="IPR015424">
    <property type="entry name" value="PyrdxlP-dep_Trfase"/>
</dbReference>
<evidence type="ECO:0000256" key="12">
    <source>
        <dbReference type="RuleBase" id="RU004505"/>
    </source>
</evidence>
<dbReference type="InterPro" id="IPR015422">
    <property type="entry name" value="PyrdxlP-dep_Trfase_small"/>
</dbReference>
<dbReference type="InterPro" id="IPR020578">
    <property type="entry name" value="Aminotrans_V_PyrdxlP_BS"/>
</dbReference>
<comment type="caution">
    <text evidence="11">Lacks conserved residue(s) required for the propagation of feature annotation.</text>
</comment>
<dbReference type="Proteomes" id="UP000824102">
    <property type="component" value="Unassembled WGS sequence"/>
</dbReference>
<feature type="modified residue" description="N6-(pyridoxal phosphate)lysine" evidence="11">
    <location>
        <position position="194"/>
    </location>
</feature>